<dbReference type="Proteomes" id="UP001280121">
    <property type="component" value="Unassembled WGS sequence"/>
</dbReference>
<accession>A0AAD9TU56</accession>
<sequence length="51" mass="5572">MGTSLKAEGVDYVLESIHNIREALPELWESGEKSESVGYSGKVAIETYVKA</sequence>
<protein>
    <submittedName>
        <fullName evidence="1">Uncharacterized protein</fullName>
    </submittedName>
</protein>
<gene>
    <name evidence="1" type="ORF">Ddye_024014</name>
</gene>
<proteinExistence type="predicted"/>
<evidence type="ECO:0000313" key="2">
    <source>
        <dbReference type="Proteomes" id="UP001280121"/>
    </source>
</evidence>
<reference evidence="1" key="1">
    <citation type="journal article" date="2023" name="Plant J.">
        <title>Genome sequences and population genomics provide insights into the demographic history, inbreeding, and mutation load of two 'living fossil' tree species of Dipteronia.</title>
        <authorList>
            <person name="Feng Y."/>
            <person name="Comes H.P."/>
            <person name="Chen J."/>
            <person name="Zhu S."/>
            <person name="Lu R."/>
            <person name="Zhang X."/>
            <person name="Li P."/>
            <person name="Qiu J."/>
            <person name="Olsen K.M."/>
            <person name="Qiu Y."/>
        </authorList>
    </citation>
    <scope>NUCLEOTIDE SEQUENCE</scope>
    <source>
        <strain evidence="1">KIB01</strain>
    </source>
</reference>
<dbReference type="EMBL" id="JANJYI010000007">
    <property type="protein sequence ID" value="KAK2642251.1"/>
    <property type="molecule type" value="Genomic_DNA"/>
</dbReference>
<organism evidence="1 2">
    <name type="scientific">Dipteronia dyeriana</name>
    <dbReference type="NCBI Taxonomy" id="168575"/>
    <lineage>
        <taxon>Eukaryota</taxon>
        <taxon>Viridiplantae</taxon>
        <taxon>Streptophyta</taxon>
        <taxon>Embryophyta</taxon>
        <taxon>Tracheophyta</taxon>
        <taxon>Spermatophyta</taxon>
        <taxon>Magnoliopsida</taxon>
        <taxon>eudicotyledons</taxon>
        <taxon>Gunneridae</taxon>
        <taxon>Pentapetalae</taxon>
        <taxon>rosids</taxon>
        <taxon>malvids</taxon>
        <taxon>Sapindales</taxon>
        <taxon>Sapindaceae</taxon>
        <taxon>Hippocastanoideae</taxon>
        <taxon>Acereae</taxon>
        <taxon>Dipteronia</taxon>
    </lineage>
</organism>
<evidence type="ECO:0000313" key="1">
    <source>
        <dbReference type="EMBL" id="KAK2642251.1"/>
    </source>
</evidence>
<dbReference type="AlphaFoldDB" id="A0AAD9TU56"/>
<name>A0AAD9TU56_9ROSI</name>
<keyword evidence="2" id="KW-1185">Reference proteome</keyword>
<comment type="caution">
    <text evidence="1">The sequence shown here is derived from an EMBL/GenBank/DDBJ whole genome shotgun (WGS) entry which is preliminary data.</text>
</comment>